<keyword evidence="9" id="KW-1185">Reference proteome</keyword>
<dbReference type="GO" id="GO:0016787">
    <property type="term" value="F:hydrolase activity"/>
    <property type="evidence" value="ECO:0007669"/>
    <property type="project" value="UniProtKB-KW"/>
</dbReference>
<dbReference type="InterPro" id="IPR005229">
    <property type="entry name" value="YicC/YloC-like"/>
</dbReference>
<dbReference type="PANTHER" id="PTHR30636:SF3">
    <property type="entry name" value="UPF0701 PROTEIN YICC"/>
    <property type="match status" value="1"/>
</dbReference>
<name>E8LN64_SUCHY</name>
<dbReference type="eggNOG" id="COG1561">
    <property type="taxonomic scope" value="Bacteria"/>
</dbReference>
<dbReference type="Proteomes" id="UP000018458">
    <property type="component" value="Unassembled WGS sequence"/>
</dbReference>
<reference evidence="8 9" key="1">
    <citation type="submission" date="2011-01" db="EMBL/GenBank/DDBJ databases">
        <authorList>
            <person name="Weinstock G."/>
            <person name="Sodergren E."/>
            <person name="Clifton S."/>
            <person name="Fulton L."/>
            <person name="Fulton B."/>
            <person name="Courtney L."/>
            <person name="Fronick C."/>
            <person name="Harrison M."/>
            <person name="Strong C."/>
            <person name="Farmer C."/>
            <person name="Delahaunty K."/>
            <person name="Markovic C."/>
            <person name="Hall O."/>
            <person name="Minx P."/>
            <person name="Tomlinson C."/>
            <person name="Mitreva M."/>
            <person name="Hou S."/>
            <person name="Chen J."/>
            <person name="Wollam A."/>
            <person name="Pepin K.H."/>
            <person name="Johnson M."/>
            <person name="Bhonagiri V."/>
            <person name="Zhang X."/>
            <person name="Suruliraj S."/>
            <person name="Warren W."/>
            <person name="Chinwalla A."/>
            <person name="Mardis E.R."/>
            <person name="Wilson R.K."/>
        </authorList>
    </citation>
    <scope>NUCLEOTIDE SEQUENCE [LARGE SCALE GENOMIC DNA]</scope>
    <source>
        <strain evidence="9">DSM 22608 / JCM 16073 / KCTC 15190 / YIT 12066</strain>
    </source>
</reference>
<keyword evidence="3" id="KW-0255">Endonuclease</keyword>
<proteinExistence type="inferred from homology"/>
<dbReference type="NCBIfam" id="TIGR00255">
    <property type="entry name" value="YicC/YloC family endoribonuclease"/>
    <property type="match status" value="1"/>
</dbReference>
<dbReference type="InterPro" id="IPR013527">
    <property type="entry name" value="YicC-like_N"/>
</dbReference>
<evidence type="ECO:0000259" key="6">
    <source>
        <dbReference type="Pfam" id="PF03755"/>
    </source>
</evidence>
<dbReference type="STRING" id="762983.HMPREF9444_02218"/>
<dbReference type="EMBL" id="AEVO01000159">
    <property type="protein sequence ID" value="EFY06012.1"/>
    <property type="molecule type" value="Genomic_DNA"/>
</dbReference>
<feature type="domain" description="Endoribonuclease YicC-like N-terminal" evidence="6">
    <location>
        <begin position="1"/>
        <end position="147"/>
    </location>
</feature>
<keyword evidence="4" id="KW-0378">Hydrolase</keyword>
<dbReference type="AlphaFoldDB" id="E8LN64"/>
<comment type="cofactor">
    <cofactor evidence="1">
        <name>a divalent metal cation</name>
        <dbReference type="ChEBI" id="CHEBI:60240"/>
    </cofactor>
</comment>
<dbReference type="InterPro" id="IPR013551">
    <property type="entry name" value="YicC-like_C"/>
</dbReference>
<evidence type="ECO:0000313" key="8">
    <source>
        <dbReference type="EMBL" id="EFY06012.1"/>
    </source>
</evidence>
<dbReference type="HOGENOM" id="CLU_076609_0_0_6"/>
<dbReference type="PANTHER" id="PTHR30636">
    <property type="entry name" value="UPF0701 PROTEIN YICC"/>
    <property type="match status" value="1"/>
</dbReference>
<protein>
    <submittedName>
        <fullName evidence="8">TIGR00255 family protein</fullName>
    </submittedName>
</protein>
<evidence type="ECO:0000256" key="3">
    <source>
        <dbReference type="ARBA" id="ARBA00022759"/>
    </source>
</evidence>
<accession>E8LN64</accession>
<evidence type="ECO:0000313" key="9">
    <source>
        <dbReference type="Proteomes" id="UP000018458"/>
    </source>
</evidence>
<comment type="similarity">
    <text evidence="5">Belongs to the YicC/YloC family.</text>
</comment>
<dbReference type="GO" id="GO:0004521">
    <property type="term" value="F:RNA endonuclease activity"/>
    <property type="evidence" value="ECO:0007669"/>
    <property type="project" value="InterPro"/>
</dbReference>
<evidence type="ECO:0000259" key="7">
    <source>
        <dbReference type="Pfam" id="PF08340"/>
    </source>
</evidence>
<evidence type="ECO:0000256" key="1">
    <source>
        <dbReference type="ARBA" id="ARBA00001968"/>
    </source>
</evidence>
<organism evidence="8 9">
    <name type="scientific">Succinatimonas hippei (strain DSM 22608 / JCM 16073 / KCTC 15190 / YIT 12066)</name>
    <dbReference type="NCBI Taxonomy" id="762983"/>
    <lineage>
        <taxon>Bacteria</taxon>
        <taxon>Pseudomonadati</taxon>
        <taxon>Pseudomonadota</taxon>
        <taxon>Gammaproteobacteria</taxon>
        <taxon>Aeromonadales</taxon>
        <taxon>Succinivibrionaceae</taxon>
        <taxon>Succinatimonas</taxon>
    </lineage>
</organism>
<feature type="domain" description="Endoribonuclease YicC-like C-terminal" evidence="7">
    <location>
        <begin position="165"/>
        <end position="283"/>
    </location>
</feature>
<sequence>MTGFASLRKNGNTGSIAIDLKSVNSRYFEVTFKLPDGLKSLEGKLREILKQQAPRGKFECLIRFTPKESSGLEFNHDLIKTLVDAANEINKLANNACLNPIDILNFPGVIVESGSMQSEIEKEITEAFYENLLEFNKNRESEGQRLAKVLFNKLELIEAQLVTVKENLDSLTALEREKIKSKLEKLNLDIKINPDLIEQEVVLQAQKSDIAEEYDRLQSHIKEVRKILQTGGSCGKRLDFMMQEFNREANTMASKASSLNITSVAVELKVLIEQMREQVQNID</sequence>
<comment type="caution">
    <text evidence="8">The sequence shown here is derived from an EMBL/GenBank/DDBJ whole genome shotgun (WGS) entry which is preliminary data.</text>
</comment>
<gene>
    <name evidence="8" type="ORF">HMPREF9444_02218</name>
</gene>
<keyword evidence="2" id="KW-0540">Nuclease</keyword>
<evidence type="ECO:0000256" key="5">
    <source>
        <dbReference type="ARBA" id="ARBA00035648"/>
    </source>
</evidence>
<evidence type="ECO:0000256" key="4">
    <source>
        <dbReference type="ARBA" id="ARBA00022801"/>
    </source>
</evidence>
<dbReference type="Pfam" id="PF03755">
    <property type="entry name" value="YicC-like_N"/>
    <property type="match status" value="1"/>
</dbReference>
<dbReference type="Pfam" id="PF08340">
    <property type="entry name" value="YicC-like_C"/>
    <property type="match status" value="1"/>
</dbReference>
<evidence type="ECO:0000256" key="2">
    <source>
        <dbReference type="ARBA" id="ARBA00022722"/>
    </source>
</evidence>